<dbReference type="Pfam" id="PF00005">
    <property type="entry name" value="ABC_tran"/>
    <property type="match status" value="1"/>
</dbReference>
<dbReference type="InterPro" id="IPR017871">
    <property type="entry name" value="ABC_transporter-like_CS"/>
</dbReference>
<evidence type="ECO:0000313" key="4">
    <source>
        <dbReference type="EMBL" id="CRX38866.1"/>
    </source>
</evidence>
<accession>A0A0H5DQE3</accession>
<keyword evidence="2 4" id="KW-0067">ATP-binding</keyword>
<evidence type="ECO:0000256" key="2">
    <source>
        <dbReference type="ARBA" id="ARBA00022840"/>
    </source>
</evidence>
<keyword evidence="1" id="KW-0547">Nucleotide-binding</keyword>
<dbReference type="InterPro" id="IPR003593">
    <property type="entry name" value="AAA+_ATPase"/>
</dbReference>
<evidence type="ECO:0000259" key="3">
    <source>
        <dbReference type="PROSITE" id="PS50893"/>
    </source>
</evidence>
<dbReference type="PROSITE" id="PS00211">
    <property type="entry name" value="ABC_TRANSPORTER_1"/>
    <property type="match status" value="1"/>
</dbReference>
<protein>
    <submittedName>
        <fullName evidence="4">ABC transporter ATP-binding protein</fullName>
    </submittedName>
</protein>
<evidence type="ECO:0000313" key="5">
    <source>
        <dbReference type="Proteomes" id="UP000220251"/>
    </source>
</evidence>
<sequence>MVNTKPPLSVQVVNLTKKFGSFTAVDRLSFEVEKGEIYGFLGPNGAGKSTTIRMLSGLLTPTSGTGIVAGLDIAREPEKVKETIGYMSQKFSLYRDLTVEENIDFYMGIYKVPPLIREKRKDWAIEMAGLKHHRNERTETLSGGWKQRLSLGCSILHNPSLLFLDEPTAGVDPINRRHFWNLIYDLADNGMTVFVTTHYMDEAEYVDYIAFIYRGRLIIKGPPEEVKKQSITGSIFDVETDHPQLICDAAKRLPIVREASLFGSGAHIYLNEGCSDKDRLIHELERGGVGFSLRQIDPTMEDVFISLIEKTDREEVHKR</sequence>
<dbReference type="InterPro" id="IPR027417">
    <property type="entry name" value="P-loop_NTPase"/>
</dbReference>
<dbReference type="AlphaFoldDB" id="A0A0H5DQE3"/>
<dbReference type="GO" id="GO:0016887">
    <property type="term" value="F:ATP hydrolysis activity"/>
    <property type="evidence" value="ECO:0007669"/>
    <property type="project" value="InterPro"/>
</dbReference>
<dbReference type="RefSeq" id="WP_098038729.1">
    <property type="nucleotide sequence ID" value="NZ_CWGJ01000025.1"/>
</dbReference>
<dbReference type="SMART" id="SM00382">
    <property type="entry name" value="AAA"/>
    <property type="match status" value="1"/>
</dbReference>
<dbReference type="InterPro" id="IPR003439">
    <property type="entry name" value="ABC_transporter-like_ATP-bd"/>
</dbReference>
<evidence type="ECO:0000256" key="1">
    <source>
        <dbReference type="ARBA" id="ARBA00022741"/>
    </source>
</evidence>
<gene>
    <name evidence="4" type="primary">ybhF-C</name>
    <name evidence="4" type="ORF">ELAC_1538</name>
</gene>
<dbReference type="OrthoDB" id="9806726at2"/>
<dbReference type="GO" id="GO:0005524">
    <property type="term" value="F:ATP binding"/>
    <property type="evidence" value="ECO:0007669"/>
    <property type="project" value="UniProtKB-KW"/>
</dbReference>
<organism evidence="4 5">
    <name type="scientific">Estrella lausannensis</name>
    <dbReference type="NCBI Taxonomy" id="483423"/>
    <lineage>
        <taxon>Bacteria</taxon>
        <taxon>Pseudomonadati</taxon>
        <taxon>Chlamydiota</taxon>
        <taxon>Chlamydiia</taxon>
        <taxon>Parachlamydiales</taxon>
        <taxon>Candidatus Criblamydiaceae</taxon>
        <taxon>Estrella</taxon>
    </lineage>
</organism>
<feature type="domain" description="ABC transporter" evidence="3">
    <location>
        <begin position="10"/>
        <end position="239"/>
    </location>
</feature>
<name>A0A0H5DQE3_9BACT</name>
<dbReference type="PROSITE" id="PS50893">
    <property type="entry name" value="ABC_TRANSPORTER_2"/>
    <property type="match status" value="1"/>
</dbReference>
<dbReference type="PANTHER" id="PTHR43038:SF3">
    <property type="entry name" value="ABC TRANSPORTER G FAMILY MEMBER 20 ISOFORM X1"/>
    <property type="match status" value="1"/>
</dbReference>
<dbReference type="SUPFAM" id="SSF52540">
    <property type="entry name" value="P-loop containing nucleoside triphosphate hydrolases"/>
    <property type="match status" value="1"/>
</dbReference>
<dbReference type="EMBL" id="CWGJ01000025">
    <property type="protein sequence ID" value="CRX38866.1"/>
    <property type="molecule type" value="Genomic_DNA"/>
</dbReference>
<reference evidence="5" key="1">
    <citation type="submission" date="2015-06" db="EMBL/GenBank/DDBJ databases">
        <authorList>
            <person name="Bertelli C."/>
        </authorList>
    </citation>
    <scope>NUCLEOTIDE SEQUENCE [LARGE SCALE GENOMIC DNA]</scope>
    <source>
        <strain evidence="5">CRIB-30</strain>
    </source>
</reference>
<dbReference type="PANTHER" id="PTHR43038">
    <property type="entry name" value="ATP-BINDING CASSETTE, SUB-FAMILY H, MEMBER 1"/>
    <property type="match status" value="1"/>
</dbReference>
<proteinExistence type="predicted"/>
<dbReference type="Proteomes" id="UP000220251">
    <property type="component" value="Unassembled WGS sequence"/>
</dbReference>
<dbReference type="Gene3D" id="3.40.50.300">
    <property type="entry name" value="P-loop containing nucleotide triphosphate hydrolases"/>
    <property type="match status" value="1"/>
</dbReference>
<keyword evidence="5" id="KW-1185">Reference proteome</keyword>